<keyword evidence="2" id="KW-1133">Transmembrane helix</keyword>
<organism evidence="3 4">
    <name type="scientific">Phyllosticta citriasiana</name>
    <dbReference type="NCBI Taxonomy" id="595635"/>
    <lineage>
        <taxon>Eukaryota</taxon>
        <taxon>Fungi</taxon>
        <taxon>Dikarya</taxon>
        <taxon>Ascomycota</taxon>
        <taxon>Pezizomycotina</taxon>
        <taxon>Dothideomycetes</taxon>
        <taxon>Dothideomycetes incertae sedis</taxon>
        <taxon>Botryosphaeriales</taxon>
        <taxon>Phyllostictaceae</taxon>
        <taxon>Phyllosticta</taxon>
    </lineage>
</organism>
<reference evidence="3 4" key="1">
    <citation type="submission" date="2024-04" db="EMBL/GenBank/DDBJ databases">
        <title>Phyllosticta paracitricarpa is synonymous to the EU quarantine fungus P. citricarpa based on phylogenomic analyses.</title>
        <authorList>
            <consortium name="Lawrence Berkeley National Laboratory"/>
            <person name="Van Ingen-Buijs V.A."/>
            <person name="Van Westerhoven A.C."/>
            <person name="Haridas S."/>
            <person name="Skiadas P."/>
            <person name="Martin F."/>
            <person name="Groenewald J.Z."/>
            <person name="Crous P.W."/>
            <person name="Seidl M.F."/>
        </authorList>
    </citation>
    <scope>NUCLEOTIDE SEQUENCE [LARGE SCALE GENOMIC DNA]</scope>
    <source>
        <strain evidence="3 4">CBS 123371</strain>
    </source>
</reference>
<evidence type="ECO:0000313" key="4">
    <source>
        <dbReference type="Proteomes" id="UP001363622"/>
    </source>
</evidence>
<accession>A0ABR1L0V7</accession>
<evidence type="ECO:0000256" key="1">
    <source>
        <dbReference type="SAM" id="MobiDB-lite"/>
    </source>
</evidence>
<feature type="transmembrane region" description="Helical" evidence="2">
    <location>
        <begin position="177"/>
        <end position="201"/>
    </location>
</feature>
<dbReference type="Proteomes" id="UP001363622">
    <property type="component" value="Unassembled WGS sequence"/>
</dbReference>
<comment type="caution">
    <text evidence="3">The sequence shown here is derived from an EMBL/GenBank/DDBJ whole genome shotgun (WGS) entry which is preliminary data.</text>
</comment>
<feature type="region of interest" description="Disordered" evidence="1">
    <location>
        <begin position="430"/>
        <end position="488"/>
    </location>
</feature>
<gene>
    <name evidence="3" type="ORF">IWZ03DRAFT_28622</name>
</gene>
<dbReference type="SUPFAM" id="SSF50370">
    <property type="entry name" value="Ricin B-like lectins"/>
    <property type="match status" value="1"/>
</dbReference>
<feature type="compositionally biased region" description="Basic and acidic residues" evidence="1">
    <location>
        <begin position="434"/>
        <end position="445"/>
    </location>
</feature>
<sequence length="503" mass="54759">MLRNITNVAQISTNATYKIVNSWDLAPLSINPSKPNLQLHTVKRDQGLDFQFRTSEEPDYFNICAGYQNQTWCLDVFAHNKETPHLSPFGYHSGQYWKITLSNGLLKLSNQFTGLDYFLDVLSGSDENFMSTGNNYVGQYWMLDHVADNVILPLDAPEESSGSSQAVQPQDNISHAAIIGITVAATTAAVLLIVGLVLCFMRYRRKRLRRRPYGQSRPAPKVPTNMVQKNLQMTDSDVNLTRLSPLPSALSSTITTSAPTPSAPTLNLGLAHELESPQSGTIPRNSIYELPSEDMGCRGDSIEEIDLADTIRAPPPLPPPPMEPEEKTAPIVVAPPPPPSQPSSQASARGHARWEEIVPDGNGEITLDGTTLRPELFTNRSLFREEDGAIRRRPDIPGMGNLCGIAYGFGGGGGMAGSVAPGFEGSAASIMARKARESSSTRDTADGGDNLGRGSRRRQDSRSQQPPAYDGPSGAFEADGKPIVEMPATEFERRILEWGRRSG</sequence>
<keyword evidence="2" id="KW-0472">Membrane</keyword>
<dbReference type="Gene3D" id="2.80.10.50">
    <property type="match status" value="1"/>
</dbReference>
<evidence type="ECO:0000313" key="3">
    <source>
        <dbReference type="EMBL" id="KAK7524615.1"/>
    </source>
</evidence>
<dbReference type="InterPro" id="IPR035992">
    <property type="entry name" value="Ricin_B-like_lectins"/>
</dbReference>
<evidence type="ECO:0000256" key="2">
    <source>
        <dbReference type="SAM" id="Phobius"/>
    </source>
</evidence>
<name>A0ABR1L0V7_9PEZI</name>
<proteinExistence type="predicted"/>
<keyword evidence="2" id="KW-0812">Transmembrane</keyword>
<protein>
    <submittedName>
        <fullName evidence="3">Uncharacterized protein</fullName>
    </submittedName>
</protein>
<keyword evidence="4" id="KW-1185">Reference proteome</keyword>
<dbReference type="EMBL" id="JBBPHU010000001">
    <property type="protein sequence ID" value="KAK7524615.1"/>
    <property type="molecule type" value="Genomic_DNA"/>
</dbReference>